<keyword evidence="4" id="KW-1185">Reference proteome</keyword>
<evidence type="ECO:0000256" key="1">
    <source>
        <dbReference type="PROSITE-ProRule" id="PRU00175"/>
    </source>
</evidence>
<sequence length="1194" mass="136706">MVWNRHGEEHCVIGDCPINEASGDRTKLKEGEPPFEDTRIDDIDGLLRDILCPNDPFQNPTMEQNGLGTNEQNDHSEKFENLMQDAGAELYPGCKTFSKLSFILNLYRLKCLHSWTARSFDMLLELLVDAFPKGVLLPKNTYEVKKIMKAFDLGYTKIDACPNDCMLFWKARSDQNICHICGASRWSTIMKNTSGGKKTRMKSAKIIRYFPLIPRLQRFFKTKKSAEEMIWHAKHRNIDGLLRHPADGEAWKAFDSQYPDFALDPRNVRLGLASDGFNPFKIMSSTYSIWPVLLVPYNMPPWVGMKHDSFILSSIIPGEKSPGNAIDIYLQPLIQELCELWQGVQSYDAASGQTFNMRAALLWTINDFPAYGMLSGWSTKGRFACPCCTQNTESLWLYKGKKFSYMGHRRWLPDNHILRRQKNNFDNTEEVRREPRRRTGTEVLSQLHNIEFPITTLSKAGLKRGRVVQGIEGWKKKSIFFYLPYWEYNLLPHNLDVMHIEKNVCDNFIGTLLDLEKSKDNLQARQDLVDIGIKSDLHPQTLENGSYLLPPAPFTMSKKDKVMLCEVLKNLKFPKGYASNISRCVNVVDCKIMGLKSHDCHVLLEDILPIALQSCAPSDEVMHIVVEISHFLKLICARVIIPTELEMLQNNIVMTLCKMEKTFLPSFFTIMIHLLVHLVEEVKLGGPIQYRWMYPFESGGISLGKVSSLVLDDKSLTQAHRYVLRHCDNGEKRKRRAHTHLTTSDVEKLINEKFHEWLRLRITSKFAFPGHIRHFILQSLGSIPTGIDATQWCHLVTQWSQPKDKERAAINAANAKKQTCPHTMGRVSSVRRQQEMAIKDRLLLWRINRLRKDGTWTSEDANQRWIQACELLAKDGLTPEDGNAEANERVFSIVMGPEHPGKVRTQGFGVTPTRYFPYSRNHGTSSSGSNLIQIANLKEEVNSLRSEMMQFMQEIRMQHPPQGSSQMFHELYMERGFWVQQRLDDTLIFTNISVATGYAYTPQMRSVPAPWMMHSVSTRWMMPSVPRILGHRCILVPIGKSNLIININLCPHRINFLAPPLFISLLIYSTNDSGYELPSRMRSSNTNTTMIHSTAADINERAQEQQNPPNQSSRASNRLSEARISNFLINSLGRLTTTEENIVCTIGQEEIKLKKNIAILSCNHIYHVGCIKNWLMIKNECAVCRARAIPDENV</sequence>
<dbReference type="EMBL" id="JAGYWB010000018">
    <property type="protein sequence ID" value="KAI0492289.1"/>
    <property type="molecule type" value="Genomic_DNA"/>
</dbReference>
<dbReference type="OrthoDB" id="7549404at2759"/>
<dbReference type="AlphaFoldDB" id="A0A8T3A868"/>
<accession>A0A8T3A868</accession>
<comment type="caution">
    <text evidence="3">The sequence shown here is derived from an EMBL/GenBank/DDBJ whole genome shotgun (WGS) entry which is preliminary data.</text>
</comment>
<proteinExistence type="predicted"/>
<evidence type="ECO:0000259" key="2">
    <source>
        <dbReference type="PROSITE" id="PS50089"/>
    </source>
</evidence>
<dbReference type="Proteomes" id="UP000829196">
    <property type="component" value="Unassembled WGS sequence"/>
</dbReference>
<dbReference type="Pfam" id="PF13960">
    <property type="entry name" value="DUF4218"/>
    <property type="match status" value="1"/>
</dbReference>
<protein>
    <recommendedName>
        <fullName evidence="2">RING-type domain-containing protein</fullName>
    </recommendedName>
</protein>
<organism evidence="3 4">
    <name type="scientific">Dendrobium nobile</name>
    <name type="common">Orchid</name>
    <dbReference type="NCBI Taxonomy" id="94219"/>
    <lineage>
        <taxon>Eukaryota</taxon>
        <taxon>Viridiplantae</taxon>
        <taxon>Streptophyta</taxon>
        <taxon>Embryophyta</taxon>
        <taxon>Tracheophyta</taxon>
        <taxon>Spermatophyta</taxon>
        <taxon>Magnoliopsida</taxon>
        <taxon>Liliopsida</taxon>
        <taxon>Asparagales</taxon>
        <taxon>Orchidaceae</taxon>
        <taxon>Epidendroideae</taxon>
        <taxon>Malaxideae</taxon>
        <taxon>Dendrobiinae</taxon>
        <taxon>Dendrobium</taxon>
    </lineage>
</organism>
<dbReference type="Pfam" id="PF02992">
    <property type="entry name" value="Transposase_21"/>
    <property type="match status" value="1"/>
</dbReference>
<dbReference type="GO" id="GO:0008270">
    <property type="term" value="F:zinc ion binding"/>
    <property type="evidence" value="ECO:0007669"/>
    <property type="project" value="UniProtKB-KW"/>
</dbReference>
<reference evidence="3" key="1">
    <citation type="journal article" date="2022" name="Front. Genet.">
        <title>Chromosome-Scale Assembly of the Dendrobium nobile Genome Provides Insights Into the Molecular Mechanism of the Biosynthesis of the Medicinal Active Ingredient of Dendrobium.</title>
        <authorList>
            <person name="Xu Q."/>
            <person name="Niu S.-C."/>
            <person name="Li K.-L."/>
            <person name="Zheng P.-J."/>
            <person name="Zhang X.-J."/>
            <person name="Jia Y."/>
            <person name="Liu Y."/>
            <person name="Niu Y.-X."/>
            <person name="Yu L.-H."/>
            <person name="Chen D.-F."/>
            <person name="Zhang G.-Q."/>
        </authorList>
    </citation>
    <scope>NUCLEOTIDE SEQUENCE</scope>
    <source>
        <tissue evidence="3">Leaf</tissue>
    </source>
</reference>
<dbReference type="InterPro" id="IPR004252">
    <property type="entry name" value="Probable_transposase_24"/>
</dbReference>
<keyword evidence="1" id="KW-0862">Zinc</keyword>
<keyword evidence="1" id="KW-0863">Zinc-finger</keyword>
<dbReference type="InterPro" id="IPR025452">
    <property type="entry name" value="DUF4218"/>
</dbReference>
<dbReference type="PANTHER" id="PTHR10775:SF185">
    <property type="entry name" value="OS08G0208400 PROTEIN"/>
    <property type="match status" value="1"/>
</dbReference>
<gene>
    <name evidence="3" type="ORF">KFK09_026559</name>
</gene>
<dbReference type="PANTHER" id="PTHR10775">
    <property type="entry name" value="OS08G0208400 PROTEIN"/>
    <property type="match status" value="1"/>
</dbReference>
<dbReference type="Pfam" id="PF03004">
    <property type="entry name" value="Transposase_24"/>
    <property type="match status" value="1"/>
</dbReference>
<dbReference type="InterPro" id="IPR004242">
    <property type="entry name" value="Transposase_21"/>
</dbReference>
<dbReference type="Gene3D" id="3.30.40.10">
    <property type="entry name" value="Zinc/RING finger domain, C3HC4 (zinc finger)"/>
    <property type="match status" value="1"/>
</dbReference>
<dbReference type="Pfam" id="PF13639">
    <property type="entry name" value="zf-RING_2"/>
    <property type="match status" value="1"/>
</dbReference>
<keyword evidence="1" id="KW-0479">Metal-binding</keyword>
<dbReference type="SUPFAM" id="SSF57850">
    <property type="entry name" value="RING/U-box"/>
    <property type="match status" value="1"/>
</dbReference>
<feature type="domain" description="RING-type" evidence="2">
    <location>
        <begin position="1144"/>
        <end position="1185"/>
    </location>
</feature>
<dbReference type="InterPro" id="IPR013083">
    <property type="entry name" value="Znf_RING/FYVE/PHD"/>
</dbReference>
<name>A0A8T3A868_DENNO</name>
<dbReference type="InterPro" id="IPR001841">
    <property type="entry name" value="Znf_RING"/>
</dbReference>
<evidence type="ECO:0000313" key="4">
    <source>
        <dbReference type="Proteomes" id="UP000829196"/>
    </source>
</evidence>
<evidence type="ECO:0000313" key="3">
    <source>
        <dbReference type="EMBL" id="KAI0492289.1"/>
    </source>
</evidence>
<dbReference type="PROSITE" id="PS50089">
    <property type="entry name" value="ZF_RING_2"/>
    <property type="match status" value="1"/>
</dbReference>